<evidence type="ECO:0000313" key="2">
    <source>
        <dbReference type="EMBL" id="CAI9918422.1"/>
    </source>
</evidence>
<comment type="caution">
    <text evidence="2">The sequence shown here is derived from an EMBL/GenBank/DDBJ whole genome shotgun (WGS) entry which is preliminary data.</text>
</comment>
<keyword evidence="1" id="KW-0175">Coiled coil</keyword>
<dbReference type="EMBL" id="CATOUU010000158">
    <property type="protein sequence ID" value="CAI9918422.1"/>
    <property type="molecule type" value="Genomic_DNA"/>
</dbReference>
<reference evidence="2" key="1">
    <citation type="submission" date="2023-06" db="EMBL/GenBank/DDBJ databases">
        <authorList>
            <person name="Kurt Z."/>
        </authorList>
    </citation>
    <scope>NUCLEOTIDE SEQUENCE</scope>
</reference>
<feature type="coiled-coil region" evidence="1">
    <location>
        <begin position="130"/>
        <end position="165"/>
    </location>
</feature>
<accession>A0AA86NEX4</accession>
<protein>
    <submittedName>
        <fullName evidence="3">Hypothetical_protein</fullName>
    </submittedName>
</protein>
<evidence type="ECO:0000256" key="1">
    <source>
        <dbReference type="SAM" id="Coils"/>
    </source>
</evidence>
<dbReference type="Proteomes" id="UP001642409">
    <property type="component" value="Unassembled WGS sequence"/>
</dbReference>
<gene>
    <name evidence="3" type="ORF">HINF_LOCUS53318</name>
    <name evidence="2" type="ORF">HINF_LOCUS6067</name>
</gene>
<reference evidence="3 4" key="2">
    <citation type="submission" date="2024-07" db="EMBL/GenBank/DDBJ databases">
        <authorList>
            <person name="Akdeniz Z."/>
        </authorList>
    </citation>
    <scope>NUCLEOTIDE SEQUENCE [LARGE SCALE GENOMIC DNA]</scope>
</reference>
<dbReference type="AlphaFoldDB" id="A0AA86NEX4"/>
<evidence type="ECO:0000313" key="3">
    <source>
        <dbReference type="EMBL" id="CAL6068060.1"/>
    </source>
</evidence>
<organism evidence="2">
    <name type="scientific">Hexamita inflata</name>
    <dbReference type="NCBI Taxonomy" id="28002"/>
    <lineage>
        <taxon>Eukaryota</taxon>
        <taxon>Metamonada</taxon>
        <taxon>Diplomonadida</taxon>
        <taxon>Hexamitidae</taxon>
        <taxon>Hexamitinae</taxon>
        <taxon>Hexamita</taxon>
    </lineage>
</organism>
<keyword evidence="4" id="KW-1185">Reference proteome</keyword>
<sequence>MSQLNKSMSLIPDLKLSASLHHKDALSYEQFRQQQSEIRNYITCTTKKVIQRLENKSSELIAIDKLLSYHTRADLLTAQQNRLNSTDKKALVEQQQLIQRKIKSQNQSDLQRIHSSSMLKRNTTIDQNYIKDLEKQVKLNEKKKNQLLKTQKINYQEQIKREQNAPVLNVERKSFQKLSVLQQEPVSIVEQMKNLLDESKF</sequence>
<dbReference type="EMBL" id="CAXDID020000271">
    <property type="protein sequence ID" value="CAL6068060.1"/>
    <property type="molecule type" value="Genomic_DNA"/>
</dbReference>
<evidence type="ECO:0000313" key="4">
    <source>
        <dbReference type="Proteomes" id="UP001642409"/>
    </source>
</evidence>
<name>A0AA86NEX4_9EUKA</name>
<proteinExistence type="predicted"/>